<keyword evidence="8 17" id="KW-0235">DNA replication</keyword>
<dbReference type="InterPro" id="IPR001126">
    <property type="entry name" value="UmuC"/>
</dbReference>
<dbReference type="GO" id="GO:0005829">
    <property type="term" value="C:cytosol"/>
    <property type="evidence" value="ECO:0007669"/>
    <property type="project" value="TreeGrafter"/>
</dbReference>
<evidence type="ECO:0000256" key="11">
    <source>
        <dbReference type="ARBA" id="ARBA00022842"/>
    </source>
</evidence>
<keyword evidence="7 17" id="KW-0548">Nucleotidyltransferase</keyword>
<keyword evidence="5 17" id="KW-0963">Cytoplasm</keyword>
<dbReference type="InterPro" id="IPR017961">
    <property type="entry name" value="DNA_pol_Y-fam_little_finger"/>
</dbReference>
<dbReference type="CDD" id="cd03586">
    <property type="entry name" value="PolY_Pol_IV_kappa"/>
    <property type="match status" value="1"/>
</dbReference>
<dbReference type="PROSITE" id="PS50173">
    <property type="entry name" value="UMUC"/>
    <property type="match status" value="1"/>
</dbReference>
<dbReference type="RefSeq" id="WP_127763740.1">
    <property type="nucleotide sequence ID" value="NZ_SADE01000001.1"/>
</dbReference>
<accession>A0A437QV41</accession>
<reference evidence="20" key="1">
    <citation type="submission" date="2019-01" db="EMBL/GenBank/DDBJ databases">
        <title>Gri0909 isolated from a small marine red alga.</title>
        <authorList>
            <person name="Kim J."/>
            <person name="Jeong S.E."/>
            <person name="Jeon C.O."/>
        </authorList>
    </citation>
    <scope>NUCLEOTIDE SEQUENCE [LARGE SCALE GENOMIC DNA]</scope>
    <source>
        <strain evidence="20">Gri0909</strain>
    </source>
</reference>
<evidence type="ECO:0000256" key="5">
    <source>
        <dbReference type="ARBA" id="ARBA00022490"/>
    </source>
</evidence>
<name>A0A437QV41_9PROT</name>
<evidence type="ECO:0000256" key="17">
    <source>
        <dbReference type="HAMAP-Rule" id="MF_01113"/>
    </source>
</evidence>
<evidence type="ECO:0000256" key="7">
    <source>
        <dbReference type="ARBA" id="ARBA00022695"/>
    </source>
</evidence>
<dbReference type="InterPro" id="IPR043128">
    <property type="entry name" value="Rev_trsase/Diguanyl_cyclase"/>
</dbReference>
<evidence type="ECO:0000256" key="2">
    <source>
        <dbReference type="ARBA" id="ARBA00010945"/>
    </source>
</evidence>
<dbReference type="InterPro" id="IPR036775">
    <property type="entry name" value="DNA_pol_Y-fam_lit_finger_sf"/>
</dbReference>
<evidence type="ECO:0000256" key="9">
    <source>
        <dbReference type="ARBA" id="ARBA00022723"/>
    </source>
</evidence>
<dbReference type="SUPFAM" id="SSF100879">
    <property type="entry name" value="Lesion bypass DNA polymerase (Y-family), little finger domain"/>
    <property type="match status" value="1"/>
</dbReference>
<comment type="subcellular location">
    <subcellularLocation>
        <location evidence="1 17">Cytoplasm</location>
    </subcellularLocation>
</comment>
<dbReference type="Proteomes" id="UP000287447">
    <property type="component" value="Unassembled WGS sequence"/>
</dbReference>
<comment type="caution">
    <text evidence="19">The sequence shown here is derived from an EMBL/GenBank/DDBJ whole genome shotgun (WGS) entry which is preliminary data.</text>
</comment>
<dbReference type="PANTHER" id="PTHR11076">
    <property type="entry name" value="DNA REPAIR POLYMERASE UMUC / TRANSFERASE FAMILY MEMBER"/>
    <property type="match status" value="1"/>
</dbReference>
<comment type="similarity">
    <text evidence="2 17">Belongs to the DNA polymerase type-Y family.</text>
</comment>
<dbReference type="InterPro" id="IPR053848">
    <property type="entry name" value="IMS_HHH_1"/>
</dbReference>
<comment type="catalytic activity">
    <reaction evidence="16 17">
        <text>DNA(n) + a 2'-deoxyribonucleoside 5'-triphosphate = DNA(n+1) + diphosphate</text>
        <dbReference type="Rhea" id="RHEA:22508"/>
        <dbReference type="Rhea" id="RHEA-COMP:17339"/>
        <dbReference type="Rhea" id="RHEA-COMP:17340"/>
        <dbReference type="ChEBI" id="CHEBI:33019"/>
        <dbReference type="ChEBI" id="CHEBI:61560"/>
        <dbReference type="ChEBI" id="CHEBI:173112"/>
        <dbReference type="EC" id="2.7.7.7"/>
    </reaction>
</comment>
<keyword evidence="9 17" id="KW-0479">Metal-binding</keyword>
<keyword evidence="20" id="KW-1185">Reference proteome</keyword>
<feature type="active site" evidence="17">
    <location>
        <position position="168"/>
    </location>
</feature>
<dbReference type="Gene3D" id="3.30.70.270">
    <property type="match status" value="1"/>
</dbReference>
<dbReference type="PANTHER" id="PTHR11076:SF33">
    <property type="entry name" value="DNA POLYMERASE KAPPA"/>
    <property type="match status" value="1"/>
</dbReference>
<keyword evidence="13 17" id="KW-0238">DNA-binding</keyword>
<dbReference type="InterPro" id="IPR022880">
    <property type="entry name" value="DNApol_IV"/>
</dbReference>
<evidence type="ECO:0000256" key="3">
    <source>
        <dbReference type="ARBA" id="ARBA00011245"/>
    </source>
</evidence>
<gene>
    <name evidence="17" type="primary">dinB</name>
    <name evidence="19" type="ORF">EOI86_03510</name>
</gene>
<keyword evidence="4 17" id="KW-0515">Mutator protein</keyword>
<dbReference type="GO" id="GO:0006261">
    <property type="term" value="P:DNA-templated DNA replication"/>
    <property type="evidence" value="ECO:0007669"/>
    <property type="project" value="UniProtKB-UniRule"/>
</dbReference>
<dbReference type="HAMAP" id="MF_01113">
    <property type="entry name" value="DNApol_IV"/>
    <property type="match status" value="1"/>
</dbReference>
<comment type="function">
    <text evidence="15 17">Poorly processive, error-prone DNA polymerase involved in untargeted mutagenesis. Copies undamaged DNA at stalled replication forks, which arise in vivo from mismatched or misaligned primer ends. These misaligned primers can be extended by PolIV. Exhibits no 3'-5' exonuclease (proofreading) activity. May be involved in translesional synthesis, in conjunction with the beta clamp from PolIII.</text>
</comment>
<dbReference type="InterPro" id="IPR050116">
    <property type="entry name" value="DNA_polymerase-Y"/>
</dbReference>
<protein>
    <recommendedName>
        <fullName evidence="17">DNA polymerase IV</fullName>
        <shortName evidence="17">Pol IV</shortName>
        <ecNumber evidence="17">2.7.7.7</ecNumber>
    </recommendedName>
</protein>
<keyword evidence="14 17" id="KW-0234">DNA repair</keyword>
<evidence type="ECO:0000256" key="8">
    <source>
        <dbReference type="ARBA" id="ARBA00022705"/>
    </source>
</evidence>
<dbReference type="EMBL" id="SADE01000001">
    <property type="protein sequence ID" value="RVU38368.1"/>
    <property type="molecule type" value="Genomic_DNA"/>
</dbReference>
<dbReference type="GO" id="GO:0006281">
    <property type="term" value="P:DNA repair"/>
    <property type="evidence" value="ECO:0007669"/>
    <property type="project" value="UniProtKB-UniRule"/>
</dbReference>
<dbReference type="GO" id="GO:0009432">
    <property type="term" value="P:SOS response"/>
    <property type="evidence" value="ECO:0007669"/>
    <property type="project" value="TreeGrafter"/>
</dbReference>
<keyword evidence="6 17" id="KW-0808">Transferase</keyword>
<dbReference type="OrthoDB" id="9808813at2"/>
<dbReference type="Gene3D" id="3.40.1170.60">
    <property type="match status" value="1"/>
</dbReference>
<dbReference type="GO" id="GO:0003887">
    <property type="term" value="F:DNA-directed DNA polymerase activity"/>
    <property type="evidence" value="ECO:0007669"/>
    <property type="project" value="UniProtKB-UniRule"/>
</dbReference>
<feature type="binding site" evidence="17">
    <location>
        <position position="74"/>
    </location>
    <ligand>
        <name>Mg(2+)</name>
        <dbReference type="ChEBI" id="CHEBI:18420"/>
    </ligand>
</feature>
<proteinExistence type="inferred from homology"/>
<feature type="domain" description="UmuC" evidence="18">
    <location>
        <begin position="70"/>
        <end position="250"/>
    </location>
</feature>
<dbReference type="Gene3D" id="3.30.1490.100">
    <property type="entry name" value="DNA polymerase, Y-family, little finger domain"/>
    <property type="match status" value="1"/>
</dbReference>
<evidence type="ECO:0000256" key="4">
    <source>
        <dbReference type="ARBA" id="ARBA00022457"/>
    </source>
</evidence>
<organism evidence="19 20">
    <name type="scientific">Hwanghaeella grinnelliae</name>
    <dbReference type="NCBI Taxonomy" id="2500179"/>
    <lineage>
        <taxon>Bacteria</taxon>
        <taxon>Pseudomonadati</taxon>
        <taxon>Pseudomonadota</taxon>
        <taxon>Alphaproteobacteria</taxon>
        <taxon>Rhodospirillales</taxon>
        <taxon>Rhodospirillaceae</taxon>
        <taxon>Hwanghaeella</taxon>
    </lineage>
</organism>
<dbReference type="SUPFAM" id="SSF56672">
    <property type="entry name" value="DNA/RNA polymerases"/>
    <property type="match status" value="1"/>
</dbReference>
<comment type="cofactor">
    <cofactor evidence="17">
        <name>Mg(2+)</name>
        <dbReference type="ChEBI" id="CHEBI:18420"/>
    </cofactor>
    <text evidence="17">Binds 2 magnesium ions per subunit.</text>
</comment>
<evidence type="ECO:0000256" key="14">
    <source>
        <dbReference type="ARBA" id="ARBA00023204"/>
    </source>
</evidence>
<feature type="binding site" evidence="17">
    <location>
        <position position="167"/>
    </location>
    <ligand>
        <name>Mg(2+)</name>
        <dbReference type="ChEBI" id="CHEBI:18420"/>
    </ligand>
</feature>
<evidence type="ECO:0000256" key="1">
    <source>
        <dbReference type="ARBA" id="ARBA00004496"/>
    </source>
</evidence>
<keyword evidence="12 17" id="KW-0239">DNA-directed DNA polymerase</keyword>
<dbReference type="Gene3D" id="1.10.150.20">
    <property type="entry name" value="5' to 3' exonuclease, C-terminal subdomain"/>
    <property type="match status" value="1"/>
</dbReference>
<dbReference type="FunFam" id="3.40.1170.60:FF:000001">
    <property type="entry name" value="DNA polymerase IV"/>
    <property type="match status" value="1"/>
</dbReference>
<dbReference type="NCBIfam" id="NF002751">
    <property type="entry name" value="PRK02794.1"/>
    <property type="match status" value="1"/>
</dbReference>
<evidence type="ECO:0000313" key="19">
    <source>
        <dbReference type="EMBL" id="RVU38368.1"/>
    </source>
</evidence>
<dbReference type="Pfam" id="PF00817">
    <property type="entry name" value="IMS"/>
    <property type="match status" value="1"/>
</dbReference>
<dbReference type="InterPro" id="IPR043502">
    <property type="entry name" value="DNA/RNA_pol_sf"/>
</dbReference>
<evidence type="ECO:0000259" key="18">
    <source>
        <dbReference type="PROSITE" id="PS50173"/>
    </source>
</evidence>
<feature type="site" description="Substrate discrimination" evidence="17">
    <location>
        <position position="79"/>
    </location>
</feature>
<evidence type="ECO:0000256" key="15">
    <source>
        <dbReference type="ARBA" id="ARBA00025589"/>
    </source>
</evidence>
<evidence type="ECO:0000256" key="6">
    <source>
        <dbReference type="ARBA" id="ARBA00022679"/>
    </source>
</evidence>
<evidence type="ECO:0000256" key="16">
    <source>
        <dbReference type="ARBA" id="ARBA00049244"/>
    </source>
</evidence>
<dbReference type="FunFam" id="3.30.1490.100:FF:000004">
    <property type="entry name" value="DNA polymerase IV"/>
    <property type="match status" value="1"/>
</dbReference>
<dbReference type="GO" id="GO:0003684">
    <property type="term" value="F:damaged DNA binding"/>
    <property type="evidence" value="ECO:0007669"/>
    <property type="project" value="InterPro"/>
</dbReference>
<dbReference type="Pfam" id="PF11799">
    <property type="entry name" value="IMS_C"/>
    <property type="match status" value="1"/>
</dbReference>
<keyword evidence="10 17" id="KW-0227">DNA damage</keyword>
<evidence type="ECO:0000256" key="10">
    <source>
        <dbReference type="ARBA" id="ARBA00022763"/>
    </source>
</evidence>
<evidence type="ECO:0000313" key="20">
    <source>
        <dbReference type="Proteomes" id="UP000287447"/>
    </source>
</evidence>
<dbReference type="NCBIfam" id="NF002677">
    <property type="entry name" value="PRK02406.1"/>
    <property type="match status" value="1"/>
</dbReference>
<dbReference type="AlphaFoldDB" id="A0A437QV41"/>
<evidence type="ECO:0000256" key="13">
    <source>
        <dbReference type="ARBA" id="ARBA00023125"/>
    </source>
</evidence>
<dbReference type="GO" id="GO:0042276">
    <property type="term" value="P:error-prone translesion synthesis"/>
    <property type="evidence" value="ECO:0007669"/>
    <property type="project" value="TreeGrafter"/>
</dbReference>
<dbReference type="GO" id="GO:0000287">
    <property type="term" value="F:magnesium ion binding"/>
    <property type="evidence" value="ECO:0007669"/>
    <property type="project" value="UniProtKB-UniRule"/>
</dbReference>
<evidence type="ECO:0000256" key="12">
    <source>
        <dbReference type="ARBA" id="ARBA00022932"/>
    </source>
</evidence>
<dbReference type="Pfam" id="PF21999">
    <property type="entry name" value="IMS_HHH_1"/>
    <property type="match status" value="1"/>
</dbReference>
<keyword evidence="11 17" id="KW-0460">Magnesium</keyword>
<dbReference type="EC" id="2.7.7.7" evidence="17"/>
<comment type="subunit">
    <text evidence="3 17">Monomer.</text>
</comment>
<sequence>MPDGAENQADIPRPDPDCLCRDCLHVWTAPAAPQNEGEASESDRRGTVLLCPACRSRRTMRHPELHRLSIAHIDCDAFYASVEKRDNPEIRDKPVIVGGGRRGVVSAACYVARMYGVRSAMPMFKALQACPDAVVIRPNMEKYAGVGREIRQMMRDATPLVQPLSIDEAFLDLTGTESLHGGSPARTLAGLVLRIERDAGVTASIGLSYNKFLAKVSSDLDKPRGFAVIGEAEAVDFLTEKPVKMIWGVGKALERKLHQDGLSTIGQLREMPLKNMIQRYGSMGERLYHFSRGIDDRKVDPTSETKSISNETTFAEDLSDFHELAHILWPLCESVARRLKKHEYSAGSVQLKLRTADFKILTRSRKLSTPTQLAEILFRQGLELLEKEADGRRYRLLGIGGADLGPPEDADVPDLADPDRDKAAKLERVMDEIREKLGSDAVIKGRSL</sequence>